<dbReference type="RefSeq" id="WP_021686411.1">
    <property type="nucleotide sequence ID" value="NZ_KI260556.1"/>
</dbReference>
<feature type="transmembrane region" description="Helical" evidence="1">
    <location>
        <begin position="147"/>
        <end position="167"/>
    </location>
</feature>
<keyword evidence="1" id="KW-0472">Membrane</keyword>
<dbReference type="Proteomes" id="UP000016649">
    <property type="component" value="Unassembled WGS sequence"/>
</dbReference>
<dbReference type="EMBL" id="AWVH01000012">
    <property type="protein sequence ID" value="ERJ93946.1"/>
    <property type="molecule type" value="Genomic_DNA"/>
</dbReference>
<feature type="transmembrane region" description="Helical" evidence="1">
    <location>
        <begin position="347"/>
        <end position="368"/>
    </location>
</feature>
<name>A0ABN0P0J8_TRELE</name>
<accession>A0ABN0P0J8</accession>
<feature type="transmembrane region" description="Helical" evidence="1">
    <location>
        <begin position="243"/>
        <end position="263"/>
    </location>
</feature>
<reference evidence="2 3" key="1">
    <citation type="submission" date="2013-08" db="EMBL/GenBank/DDBJ databases">
        <authorList>
            <person name="Weinstock G."/>
            <person name="Sodergren E."/>
            <person name="Wylie T."/>
            <person name="Fulton L."/>
            <person name="Fulton R."/>
            <person name="Fronick C."/>
            <person name="O'Laughlin M."/>
            <person name="Godfrey J."/>
            <person name="Miner T."/>
            <person name="Herter B."/>
            <person name="Appelbaum E."/>
            <person name="Cordes M."/>
            <person name="Lek S."/>
            <person name="Wollam A."/>
            <person name="Pepin K.H."/>
            <person name="Palsikar V.B."/>
            <person name="Mitreva M."/>
            <person name="Wilson R.K."/>
        </authorList>
    </citation>
    <scope>NUCLEOTIDE SEQUENCE [LARGE SCALE GENOMIC DNA]</scope>
    <source>
        <strain evidence="2 3">ATCC 700332</strain>
    </source>
</reference>
<protein>
    <submittedName>
        <fullName evidence="2">YibE/F-like protein</fullName>
    </submittedName>
</protein>
<feature type="transmembrane region" description="Helical" evidence="1">
    <location>
        <begin position="123"/>
        <end position="140"/>
    </location>
</feature>
<feature type="transmembrane region" description="Helical" evidence="1">
    <location>
        <begin position="308"/>
        <end position="327"/>
    </location>
</feature>
<evidence type="ECO:0000313" key="3">
    <source>
        <dbReference type="Proteomes" id="UP000016649"/>
    </source>
</evidence>
<feature type="transmembrane region" description="Helical" evidence="1">
    <location>
        <begin position="198"/>
        <end position="223"/>
    </location>
</feature>
<dbReference type="InterPro" id="IPR012507">
    <property type="entry name" value="YibE_F"/>
</dbReference>
<keyword evidence="1" id="KW-0812">Transmembrane</keyword>
<keyword evidence="3" id="KW-1185">Reference proteome</keyword>
<evidence type="ECO:0000256" key="1">
    <source>
        <dbReference type="SAM" id="Phobius"/>
    </source>
</evidence>
<organism evidence="2 3">
    <name type="scientific">Treponema lecithinolyticum ATCC 700332</name>
    <dbReference type="NCBI Taxonomy" id="1321815"/>
    <lineage>
        <taxon>Bacteria</taxon>
        <taxon>Pseudomonadati</taxon>
        <taxon>Spirochaetota</taxon>
        <taxon>Spirochaetia</taxon>
        <taxon>Spirochaetales</taxon>
        <taxon>Treponemataceae</taxon>
        <taxon>Treponema</taxon>
    </lineage>
</organism>
<dbReference type="PANTHER" id="PTHR41771:SF1">
    <property type="entry name" value="MEMBRANE PROTEIN"/>
    <property type="match status" value="1"/>
</dbReference>
<proteinExistence type="predicted"/>
<dbReference type="PANTHER" id="PTHR41771">
    <property type="entry name" value="MEMBRANE PROTEIN-RELATED"/>
    <property type="match status" value="1"/>
</dbReference>
<feature type="transmembrane region" description="Helical" evidence="1">
    <location>
        <begin position="173"/>
        <end position="191"/>
    </location>
</feature>
<gene>
    <name evidence="2" type="ORF">HMPREF9193_00562</name>
</gene>
<comment type="caution">
    <text evidence="2">The sequence shown here is derived from an EMBL/GenBank/DDBJ whole genome shotgun (WGS) entry which is preliminary data.</text>
</comment>
<sequence length="374" mass="40182">MKEKMFAGAVLTLTILLCIGMPKVSNKLKPKSMFTQEFAAGIVTDVLEQDLFPDPAVKGKFRGTQKLRVKILEGTYKNREFDIYNTLSSLHSTYAYKGLKAVFTLRESGGNTAVWLYNLKRDTHVYVLMGLFFAALFVLGKAQGLKSALALVFTCVLIVTVLIPALFAGLSPVPVSIFLVSIMTIVSFVLIGGFTRKAYCAIAGTVCGVTIAGIISAIVSYSAQLSGVNMEGGEQLLNLAPDYALRLDGLLFTSILIASLGAVMDVSMSIASSVQEIASANPRLSKKELFMSGLTVGKDITGTMSNTLILAFAGTSLPLVMMIWGYGMSFTQFINIPRIVIEIMHGISGSIGIIASIPCTAFVSVFVLKRPHGR</sequence>
<dbReference type="Pfam" id="PF07907">
    <property type="entry name" value="YibE_F"/>
    <property type="match status" value="1"/>
</dbReference>
<keyword evidence="1" id="KW-1133">Transmembrane helix</keyword>
<evidence type="ECO:0000313" key="2">
    <source>
        <dbReference type="EMBL" id="ERJ93946.1"/>
    </source>
</evidence>